<keyword evidence="1 2" id="KW-0597">Phosphoprotein</keyword>
<dbReference type="PANTHER" id="PTHR44591:SF3">
    <property type="entry name" value="RESPONSE REGULATORY DOMAIN-CONTAINING PROTEIN"/>
    <property type="match status" value="1"/>
</dbReference>
<dbReference type="PANTHER" id="PTHR44591">
    <property type="entry name" value="STRESS RESPONSE REGULATOR PROTEIN 1"/>
    <property type="match status" value="1"/>
</dbReference>
<dbReference type="InterPro" id="IPR050595">
    <property type="entry name" value="Bact_response_regulator"/>
</dbReference>
<feature type="modified residue" description="4-aspartylphosphate" evidence="2">
    <location>
        <position position="52"/>
    </location>
</feature>
<accession>A0A2H0URQ5</accession>
<evidence type="ECO:0000256" key="1">
    <source>
        <dbReference type="ARBA" id="ARBA00022553"/>
    </source>
</evidence>
<dbReference type="EMBL" id="PFAZ01000007">
    <property type="protein sequence ID" value="PIR89098.1"/>
    <property type="molecule type" value="Genomic_DNA"/>
</dbReference>
<comment type="caution">
    <text evidence="4">The sequence shown here is derived from an EMBL/GenBank/DDBJ whole genome shotgun (WGS) entry which is preliminary data.</text>
</comment>
<dbReference type="InterPro" id="IPR001789">
    <property type="entry name" value="Sig_transdc_resp-reg_receiver"/>
</dbReference>
<dbReference type="SUPFAM" id="SSF52172">
    <property type="entry name" value="CheY-like"/>
    <property type="match status" value="1"/>
</dbReference>
<dbReference type="CDD" id="cd17574">
    <property type="entry name" value="REC_OmpR"/>
    <property type="match status" value="1"/>
</dbReference>
<dbReference type="AlphaFoldDB" id="A0A2H0URQ5"/>
<sequence length="129" mass="14432">MAKILLVEDDQFLSALLKTRLEKEKFEVIAAHDGPEALQALRSVKPDLILLDIILPGKSGFDILEEMRSDPQLQDKKDVPVIIISNLGQESDMERGKELGVVDYFVKARVSIDELVKKVNSFITTPAKN</sequence>
<evidence type="ECO:0000259" key="3">
    <source>
        <dbReference type="PROSITE" id="PS50110"/>
    </source>
</evidence>
<reference evidence="5" key="1">
    <citation type="submission" date="2017-09" db="EMBL/GenBank/DDBJ databases">
        <title>Depth-based differentiation of microbial function through sediment-hosted aquifers and enrichment of novel symbionts in the deep terrestrial subsurface.</title>
        <authorList>
            <person name="Probst A.J."/>
            <person name="Ladd B."/>
            <person name="Jarett J.K."/>
            <person name="Geller-Mcgrath D.E."/>
            <person name="Sieber C.M.K."/>
            <person name="Emerson J.B."/>
            <person name="Anantharaman K."/>
            <person name="Thomas B.C."/>
            <person name="Malmstrom R."/>
            <person name="Stieglmeier M."/>
            <person name="Klingl A."/>
            <person name="Woyke T."/>
            <person name="Ryan C.M."/>
            <person name="Banfield J.F."/>
        </authorList>
    </citation>
    <scope>NUCLEOTIDE SEQUENCE [LARGE SCALE GENOMIC DNA]</scope>
</reference>
<dbReference type="SMART" id="SM00448">
    <property type="entry name" value="REC"/>
    <property type="match status" value="1"/>
</dbReference>
<feature type="domain" description="Response regulatory" evidence="3">
    <location>
        <begin position="3"/>
        <end position="123"/>
    </location>
</feature>
<dbReference type="GO" id="GO:0000160">
    <property type="term" value="P:phosphorelay signal transduction system"/>
    <property type="evidence" value="ECO:0007669"/>
    <property type="project" value="InterPro"/>
</dbReference>
<organism evidence="4 5">
    <name type="scientific">Candidatus Harrisonbacteria bacterium CG10_big_fil_rev_8_21_14_0_10_40_38</name>
    <dbReference type="NCBI Taxonomy" id="1974583"/>
    <lineage>
        <taxon>Bacteria</taxon>
        <taxon>Candidatus Harrisoniibacteriota</taxon>
    </lineage>
</organism>
<gene>
    <name evidence="4" type="ORF">COU07_02620</name>
</gene>
<evidence type="ECO:0000313" key="5">
    <source>
        <dbReference type="Proteomes" id="UP000231157"/>
    </source>
</evidence>
<dbReference type="PROSITE" id="PS50110">
    <property type="entry name" value="RESPONSE_REGULATORY"/>
    <property type="match status" value="1"/>
</dbReference>
<dbReference type="InterPro" id="IPR011006">
    <property type="entry name" value="CheY-like_superfamily"/>
</dbReference>
<dbReference type="Proteomes" id="UP000231157">
    <property type="component" value="Unassembled WGS sequence"/>
</dbReference>
<dbReference type="Pfam" id="PF00072">
    <property type="entry name" value="Response_reg"/>
    <property type="match status" value="1"/>
</dbReference>
<proteinExistence type="predicted"/>
<name>A0A2H0URQ5_9BACT</name>
<protein>
    <submittedName>
        <fullName evidence="4">Response regulator</fullName>
    </submittedName>
</protein>
<evidence type="ECO:0000256" key="2">
    <source>
        <dbReference type="PROSITE-ProRule" id="PRU00169"/>
    </source>
</evidence>
<dbReference type="Gene3D" id="3.40.50.2300">
    <property type="match status" value="1"/>
</dbReference>
<evidence type="ECO:0000313" key="4">
    <source>
        <dbReference type="EMBL" id="PIR89098.1"/>
    </source>
</evidence>